<evidence type="ECO:0000313" key="13">
    <source>
        <dbReference type="EMBL" id="CAI8047402.1"/>
    </source>
</evidence>
<dbReference type="InterPro" id="IPR050054">
    <property type="entry name" value="UPRTase/APRTase"/>
</dbReference>
<dbReference type="GO" id="GO:0002055">
    <property type="term" value="F:adenine binding"/>
    <property type="evidence" value="ECO:0007669"/>
    <property type="project" value="TreeGrafter"/>
</dbReference>
<dbReference type="InterPro" id="IPR000836">
    <property type="entry name" value="PRTase_dom"/>
</dbReference>
<keyword evidence="10" id="KW-0808">Transferase</keyword>
<dbReference type="GO" id="GO:0016208">
    <property type="term" value="F:AMP binding"/>
    <property type="evidence" value="ECO:0007669"/>
    <property type="project" value="TreeGrafter"/>
</dbReference>
<keyword evidence="11" id="KW-0660">Purine salvage</keyword>
<dbReference type="InterPro" id="IPR029057">
    <property type="entry name" value="PRTase-like"/>
</dbReference>
<dbReference type="GO" id="GO:0044209">
    <property type="term" value="P:AMP salvage"/>
    <property type="evidence" value="ECO:0007669"/>
    <property type="project" value="TreeGrafter"/>
</dbReference>
<evidence type="ECO:0000256" key="8">
    <source>
        <dbReference type="ARBA" id="ARBA00022490"/>
    </source>
</evidence>
<evidence type="ECO:0000256" key="11">
    <source>
        <dbReference type="ARBA" id="ARBA00022726"/>
    </source>
</evidence>
<dbReference type="EC" id="2.4.2.7" evidence="7"/>
<reference evidence="13" key="1">
    <citation type="submission" date="2023-03" db="EMBL/GenBank/DDBJ databases">
        <authorList>
            <person name="Steffen K."/>
            <person name="Cardenas P."/>
        </authorList>
    </citation>
    <scope>NUCLEOTIDE SEQUENCE</scope>
</reference>
<comment type="pathway">
    <text evidence="4">Purine metabolism; AMP biosynthesis via salvage pathway; AMP from adenine: step 1/1.</text>
</comment>
<dbReference type="GO" id="GO:0003999">
    <property type="term" value="F:adenine phosphoribosyltransferase activity"/>
    <property type="evidence" value="ECO:0007669"/>
    <property type="project" value="UniProtKB-EC"/>
</dbReference>
<evidence type="ECO:0000256" key="6">
    <source>
        <dbReference type="ARBA" id="ARBA00011738"/>
    </source>
</evidence>
<evidence type="ECO:0000256" key="10">
    <source>
        <dbReference type="ARBA" id="ARBA00022679"/>
    </source>
</evidence>
<dbReference type="Proteomes" id="UP001174909">
    <property type="component" value="Unassembled WGS sequence"/>
</dbReference>
<comment type="function">
    <text evidence="2">Catalyzes a salvage reaction resulting in the formation of AMP, that is energically less costly than de novo synthesis.</text>
</comment>
<evidence type="ECO:0000256" key="9">
    <source>
        <dbReference type="ARBA" id="ARBA00022676"/>
    </source>
</evidence>
<protein>
    <recommendedName>
        <fullName evidence="7">adenine phosphoribosyltransferase</fullName>
        <ecNumber evidence="7">2.4.2.7</ecNumber>
    </recommendedName>
</protein>
<name>A0AA35TG87_GEOBA</name>
<dbReference type="Gene3D" id="3.40.50.2020">
    <property type="match status" value="1"/>
</dbReference>
<sequence length="132" mass="14821">MTDFSKFIREVPDFPQPGILFKDITPLLQNPHAFRDAVDAMAAHYEPKNVDVVVGIDARGFIFGSALAYRLGIGFVPVRKSGKLPYRTHEASYELEYGVDTLAIHQDALFFGKSCPYLRRCDCNGGDNRCFD</sequence>
<dbReference type="GO" id="GO:0006166">
    <property type="term" value="P:purine ribonucleoside salvage"/>
    <property type="evidence" value="ECO:0007669"/>
    <property type="project" value="UniProtKB-KW"/>
</dbReference>
<comment type="subcellular location">
    <subcellularLocation>
        <location evidence="3">Cytoplasm</location>
    </subcellularLocation>
</comment>
<dbReference type="AlphaFoldDB" id="A0AA35TG87"/>
<proteinExistence type="inferred from homology"/>
<accession>A0AA35TG87</accession>
<evidence type="ECO:0000256" key="1">
    <source>
        <dbReference type="ARBA" id="ARBA00000868"/>
    </source>
</evidence>
<dbReference type="FunFam" id="3.40.50.2020:FF:000004">
    <property type="entry name" value="Adenine phosphoribosyltransferase"/>
    <property type="match status" value="1"/>
</dbReference>
<dbReference type="CDD" id="cd06223">
    <property type="entry name" value="PRTases_typeI"/>
    <property type="match status" value="1"/>
</dbReference>
<comment type="caution">
    <text evidence="13">The sequence shown here is derived from an EMBL/GenBank/DDBJ whole genome shotgun (WGS) entry which is preliminary data.</text>
</comment>
<dbReference type="PANTHER" id="PTHR32315">
    <property type="entry name" value="ADENINE PHOSPHORIBOSYLTRANSFERASE"/>
    <property type="match status" value="1"/>
</dbReference>
<evidence type="ECO:0000256" key="3">
    <source>
        <dbReference type="ARBA" id="ARBA00004496"/>
    </source>
</evidence>
<dbReference type="NCBIfam" id="NF002636">
    <property type="entry name" value="PRK02304.1-5"/>
    <property type="match status" value="1"/>
</dbReference>
<comment type="subunit">
    <text evidence="6">Homodimer.</text>
</comment>
<gene>
    <name evidence="13" type="ORF">GBAR_LOCUS26198</name>
</gene>
<evidence type="ECO:0000256" key="5">
    <source>
        <dbReference type="ARBA" id="ARBA00008391"/>
    </source>
</evidence>
<keyword evidence="14" id="KW-1185">Reference proteome</keyword>
<evidence type="ECO:0000256" key="2">
    <source>
        <dbReference type="ARBA" id="ARBA00003968"/>
    </source>
</evidence>
<dbReference type="GO" id="GO:0006168">
    <property type="term" value="P:adenine salvage"/>
    <property type="evidence" value="ECO:0007669"/>
    <property type="project" value="TreeGrafter"/>
</dbReference>
<dbReference type="PANTHER" id="PTHR32315:SF3">
    <property type="entry name" value="ADENINE PHOSPHORIBOSYLTRANSFERASE"/>
    <property type="match status" value="1"/>
</dbReference>
<dbReference type="Pfam" id="PF00156">
    <property type="entry name" value="Pribosyltran"/>
    <property type="match status" value="1"/>
</dbReference>
<evidence type="ECO:0000313" key="14">
    <source>
        <dbReference type="Proteomes" id="UP001174909"/>
    </source>
</evidence>
<dbReference type="SUPFAM" id="SSF53271">
    <property type="entry name" value="PRTase-like"/>
    <property type="match status" value="1"/>
</dbReference>
<dbReference type="GO" id="GO:0005737">
    <property type="term" value="C:cytoplasm"/>
    <property type="evidence" value="ECO:0007669"/>
    <property type="project" value="UniProtKB-SubCell"/>
</dbReference>
<keyword evidence="8" id="KW-0963">Cytoplasm</keyword>
<evidence type="ECO:0000256" key="4">
    <source>
        <dbReference type="ARBA" id="ARBA00004659"/>
    </source>
</evidence>
<evidence type="ECO:0000256" key="7">
    <source>
        <dbReference type="ARBA" id="ARBA00011893"/>
    </source>
</evidence>
<evidence type="ECO:0000259" key="12">
    <source>
        <dbReference type="Pfam" id="PF00156"/>
    </source>
</evidence>
<keyword evidence="9 13" id="KW-0328">Glycosyltransferase</keyword>
<feature type="domain" description="Phosphoribosyltransferase" evidence="12">
    <location>
        <begin position="27"/>
        <end position="84"/>
    </location>
</feature>
<organism evidence="13 14">
    <name type="scientific">Geodia barretti</name>
    <name type="common">Barrett's horny sponge</name>
    <dbReference type="NCBI Taxonomy" id="519541"/>
    <lineage>
        <taxon>Eukaryota</taxon>
        <taxon>Metazoa</taxon>
        <taxon>Porifera</taxon>
        <taxon>Demospongiae</taxon>
        <taxon>Heteroscleromorpha</taxon>
        <taxon>Tetractinellida</taxon>
        <taxon>Astrophorina</taxon>
        <taxon>Geodiidae</taxon>
        <taxon>Geodia</taxon>
    </lineage>
</organism>
<dbReference type="EMBL" id="CASHTH010003633">
    <property type="protein sequence ID" value="CAI8047402.1"/>
    <property type="molecule type" value="Genomic_DNA"/>
</dbReference>
<comment type="similarity">
    <text evidence="5">Belongs to the purine/pyrimidine phosphoribosyltransferase family.</text>
</comment>
<comment type="catalytic activity">
    <reaction evidence="1">
        <text>AMP + diphosphate = 5-phospho-alpha-D-ribose 1-diphosphate + adenine</text>
        <dbReference type="Rhea" id="RHEA:16609"/>
        <dbReference type="ChEBI" id="CHEBI:16708"/>
        <dbReference type="ChEBI" id="CHEBI:33019"/>
        <dbReference type="ChEBI" id="CHEBI:58017"/>
        <dbReference type="ChEBI" id="CHEBI:456215"/>
        <dbReference type="EC" id="2.4.2.7"/>
    </reaction>
</comment>